<dbReference type="InterPro" id="IPR029036">
    <property type="entry name" value="P5CR_dimer"/>
</dbReference>
<dbReference type="Pfam" id="PF03807">
    <property type="entry name" value="F420_oxidored"/>
    <property type="match status" value="1"/>
</dbReference>
<dbReference type="GO" id="GO:0004735">
    <property type="term" value="F:pyrroline-5-carboxylate reductase activity"/>
    <property type="evidence" value="ECO:0007669"/>
    <property type="project" value="UniProtKB-UniRule"/>
</dbReference>
<dbReference type="EC" id="1.5.1.2" evidence="4"/>
<keyword evidence="2 4" id="KW-0521">NADP</keyword>
<keyword evidence="4" id="KW-0641">Proline biosynthesis</keyword>
<feature type="domain" description="Pyrroline-5-carboxylate reductase catalytic N-terminal" evidence="6">
    <location>
        <begin position="3"/>
        <end position="87"/>
    </location>
</feature>
<evidence type="ECO:0000256" key="3">
    <source>
        <dbReference type="ARBA" id="ARBA00023002"/>
    </source>
</evidence>
<dbReference type="UniPathway" id="UPA00098">
    <property type="reaction ID" value="UER00361"/>
</dbReference>
<dbReference type="PANTHER" id="PTHR11645:SF0">
    <property type="entry name" value="PYRROLINE-5-CARBOXYLATE REDUCTASE 3"/>
    <property type="match status" value="1"/>
</dbReference>
<comment type="subcellular location">
    <subcellularLocation>
        <location evidence="4">Cytoplasm</location>
    </subcellularLocation>
</comment>
<dbReference type="SUPFAM" id="SSF51735">
    <property type="entry name" value="NAD(P)-binding Rossmann-fold domains"/>
    <property type="match status" value="1"/>
</dbReference>
<dbReference type="Proteomes" id="UP000178367">
    <property type="component" value="Unassembled WGS sequence"/>
</dbReference>
<comment type="caution">
    <text evidence="8">The sequence shown here is derived from an EMBL/GenBank/DDBJ whole genome shotgun (WGS) entry which is preliminary data.</text>
</comment>
<evidence type="ECO:0000256" key="4">
    <source>
        <dbReference type="HAMAP-Rule" id="MF_01925"/>
    </source>
</evidence>
<dbReference type="Gene3D" id="1.10.3730.10">
    <property type="entry name" value="ProC C-terminal domain-like"/>
    <property type="match status" value="1"/>
</dbReference>
<dbReference type="GO" id="GO:0055129">
    <property type="term" value="P:L-proline biosynthetic process"/>
    <property type="evidence" value="ECO:0007669"/>
    <property type="project" value="UniProtKB-UniRule"/>
</dbReference>
<evidence type="ECO:0000313" key="8">
    <source>
        <dbReference type="EMBL" id="OGF27706.1"/>
    </source>
</evidence>
<gene>
    <name evidence="4" type="primary">proC</name>
    <name evidence="8" type="ORF">A2227_03975</name>
</gene>
<comment type="catalytic activity">
    <reaction evidence="4">
        <text>L-proline + NAD(+) = (S)-1-pyrroline-5-carboxylate + NADH + 2 H(+)</text>
        <dbReference type="Rhea" id="RHEA:14105"/>
        <dbReference type="ChEBI" id="CHEBI:15378"/>
        <dbReference type="ChEBI" id="CHEBI:17388"/>
        <dbReference type="ChEBI" id="CHEBI:57540"/>
        <dbReference type="ChEBI" id="CHEBI:57945"/>
        <dbReference type="ChEBI" id="CHEBI:60039"/>
        <dbReference type="EC" id="1.5.1.2"/>
    </reaction>
</comment>
<dbReference type="HAMAP" id="MF_01925">
    <property type="entry name" value="P5C_reductase"/>
    <property type="match status" value="1"/>
</dbReference>
<evidence type="ECO:0000256" key="1">
    <source>
        <dbReference type="ARBA" id="ARBA00005525"/>
    </source>
</evidence>
<comment type="catalytic activity">
    <reaction evidence="4">
        <text>L-proline + NADP(+) = (S)-1-pyrroline-5-carboxylate + NADPH + 2 H(+)</text>
        <dbReference type="Rhea" id="RHEA:14109"/>
        <dbReference type="ChEBI" id="CHEBI:15378"/>
        <dbReference type="ChEBI" id="CHEBI:17388"/>
        <dbReference type="ChEBI" id="CHEBI:57783"/>
        <dbReference type="ChEBI" id="CHEBI:58349"/>
        <dbReference type="ChEBI" id="CHEBI:60039"/>
        <dbReference type="EC" id="1.5.1.2"/>
    </reaction>
</comment>
<evidence type="ECO:0000259" key="6">
    <source>
        <dbReference type="Pfam" id="PF03807"/>
    </source>
</evidence>
<dbReference type="AlphaFoldDB" id="A0A1F5SME9"/>
<dbReference type="PIRSF" id="PIRSF000193">
    <property type="entry name" value="Pyrrol-5-carb_rd"/>
    <property type="match status" value="1"/>
</dbReference>
<sequence>MNYGFIGFGNLGRALYLSLKDDKNLSFAYVSKNNKRKDIRSMKNIPALVSFSDVVWLCVKPSDLPEVLAELRKTELNGKTIVSPVAGIDLAFIRKNLGKGPELIRIMPNLAIAYKKSVTAFCADKKNSVKAKIIRRVLLRSGRVIDLPEKHFDLFTAVFGSGPAFLLEIMRVFGNMIKELGIAEKDVNLLLADLMAGTLVHFRKNQNKKTIADLIGGIASKGGTTEAGLAYFKKKNLDELLAGVITAARDRSKKLNTKA</sequence>
<keyword evidence="3 4" id="KW-0560">Oxidoreductase</keyword>
<feature type="binding site" evidence="5">
    <location>
        <begin position="6"/>
        <end position="11"/>
    </location>
    <ligand>
        <name>NADP(+)</name>
        <dbReference type="ChEBI" id="CHEBI:58349"/>
    </ligand>
</feature>
<keyword evidence="4" id="KW-0028">Amino-acid biosynthesis</keyword>
<dbReference type="SUPFAM" id="SSF48179">
    <property type="entry name" value="6-phosphogluconate dehydrogenase C-terminal domain-like"/>
    <property type="match status" value="1"/>
</dbReference>
<evidence type="ECO:0000256" key="2">
    <source>
        <dbReference type="ARBA" id="ARBA00022857"/>
    </source>
</evidence>
<feature type="domain" description="Pyrroline-5-carboxylate reductase dimerisation" evidence="7">
    <location>
        <begin position="149"/>
        <end position="255"/>
    </location>
</feature>
<dbReference type="InterPro" id="IPR008927">
    <property type="entry name" value="6-PGluconate_DH-like_C_sf"/>
</dbReference>
<name>A0A1F5SME9_9BACT</name>
<protein>
    <recommendedName>
        <fullName evidence="4">Pyrroline-5-carboxylate reductase</fullName>
        <shortName evidence="4">P5C reductase</shortName>
        <shortName evidence="4">P5CR</shortName>
        <ecNumber evidence="4">1.5.1.2</ecNumber>
    </recommendedName>
    <alternativeName>
        <fullName evidence="4">PCA reductase</fullName>
    </alternativeName>
</protein>
<evidence type="ECO:0000256" key="5">
    <source>
        <dbReference type="PIRSR" id="PIRSR000193-1"/>
    </source>
</evidence>
<dbReference type="InterPro" id="IPR036291">
    <property type="entry name" value="NAD(P)-bd_dom_sf"/>
</dbReference>
<evidence type="ECO:0000259" key="7">
    <source>
        <dbReference type="Pfam" id="PF14748"/>
    </source>
</evidence>
<evidence type="ECO:0000313" key="9">
    <source>
        <dbReference type="Proteomes" id="UP000178367"/>
    </source>
</evidence>
<proteinExistence type="inferred from homology"/>
<accession>A0A1F5SME9</accession>
<keyword evidence="4" id="KW-0963">Cytoplasm</keyword>
<dbReference type="InterPro" id="IPR000304">
    <property type="entry name" value="Pyrroline-COOH_reductase"/>
</dbReference>
<dbReference type="PANTHER" id="PTHR11645">
    <property type="entry name" value="PYRROLINE-5-CARBOXYLATE REDUCTASE"/>
    <property type="match status" value="1"/>
</dbReference>
<dbReference type="InterPro" id="IPR028939">
    <property type="entry name" value="P5C_Rdtase_cat_N"/>
</dbReference>
<dbReference type="EMBL" id="MFGB01000006">
    <property type="protein sequence ID" value="OGF27706.1"/>
    <property type="molecule type" value="Genomic_DNA"/>
</dbReference>
<comment type="pathway">
    <text evidence="4">Amino-acid biosynthesis; L-proline biosynthesis; L-proline from L-glutamate 5-semialdehyde: step 1/1.</text>
</comment>
<dbReference type="STRING" id="1797994.A2227_03975"/>
<comment type="similarity">
    <text evidence="1 4">Belongs to the pyrroline-5-carboxylate reductase family.</text>
</comment>
<dbReference type="Gene3D" id="3.40.50.720">
    <property type="entry name" value="NAD(P)-binding Rossmann-like Domain"/>
    <property type="match status" value="1"/>
</dbReference>
<reference evidence="8 9" key="1">
    <citation type="journal article" date="2016" name="Nat. Commun.">
        <title>Thousands of microbial genomes shed light on interconnected biogeochemical processes in an aquifer system.</title>
        <authorList>
            <person name="Anantharaman K."/>
            <person name="Brown C.T."/>
            <person name="Hug L.A."/>
            <person name="Sharon I."/>
            <person name="Castelle C.J."/>
            <person name="Probst A.J."/>
            <person name="Thomas B.C."/>
            <person name="Singh A."/>
            <person name="Wilkins M.J."/>
            <person name="Karaoz U."/>
            <person name="Brodie E.L."/>
            <person name="Williams K.H."/>
            <person name="Hubbard S.S."/>
            <person name="Banfield J.F."/>
        </authorList>
    </citation>
    <scope>NUCLEOTIDE SEQUENCE [LARGE SCALE GENOMIC DNA]</scope>
</reference>
<dbReference type="GO" id="GO:0005737">
    <property type="term" value="C:cytoplasm"/>
    <property type="evidence" value="ECO:0007669"/>
    <property type="project" value="UniProtKB-SubCell"/>
</dbReference>
<comment type="function">
    <text evidence="4">Catalyzes the reduction of 1-pyrroline-5-carboxylate (PCA) to L-proline.</text>
</comment>
<organism evidence="8 9">
    <name type="scientific">Candidatus Falkowbacteria bacterium RIFOXYA2_FULL_47_19</name>
    <dbReference type="NCBI Taxonomy" id="1797994"/>
    <lineage>
        <taxon>Bacteria</taxon>
        <taxon>Candidatus Falkowiibacteriota</taxon>
    </lineage>
</organism>
<dbReference type="Pfam" id="PF14748">
    <property type="entry name" value="P5CR_dimer"/>
    <property type="match status" value="1"/>
</dbReference>